<dbReference type="InterPro" id="IPR007849">
    <property type="entry name" value="ATP10"/>
</dbReference>
<dbReference type="VEuPathDB" id="FungiDB:HGUI_00033"/>
<dbReference type="AlphaFoldDB" id="A0A1L0CHQ9"/>
<proteinExistence type="predicted"/>
<reference evidence="2" key="1">
    <citation type="submission" date="2016-11" db="EMBL/GenBank/DDBJ databases">
        <authorList>
            <person name="Guldener U."/>
        </authorList>
    </citation>
    <scope>NUCLEOTIDE SEQUENCE [LARGE SCALE GENOMIC DNA]</scope>
</reference>
<name>A0A1L0CHQ9_9ASCO</name>
<dbReference type="OrthoDB" id="3971660at2759"/>
<dbReference type="GO" id="GO:0005743">
    <property type="term" value="C:mitochondrial inner membrane"/>
    <property type="evidence" value="ECO:0007669"/>
    <property type="project" value="TreeGrafter"/>
</dbReference>
<keyword evidence="2" id="KW-1185">Reference proteome</keyword>
<evidence type="ECO:0000313" key="2">
    <source>
        <dbReference type="Proteomes" id="UP000183365"/>
    </source>
</evidence>
<sequence>MFKPNFKLLTYRKLVPSDFGKEGETTVHKFLSALQIRTAKRELYYFDKNVKDTIPGLSSEPKDTDVYSDYMNIIKNRSEEASAEKLQKLRMEQVFSSVYCMKMATEFKGKMFTSPTSAFDKKISKYIPHMPVKGIDGKNISLETKLKDKVSILVITPNIQSATEWSSSWFKKGEDNMLKNPAVFDKYNDDFLKNVKQLKRNPNLNKFNKQQKNKTSNTNSEMALPLQIVQINSINSFVQRLVNFFMEKSLFKGVPKEYQDKFFTYNITKDLSFSLRYNLNLFNPYSPVILVVDQDMKIRWTASGAASSEKERELLWKVVNDLRLQK</sequence>
<dbReference type="Proteomes" id="UP000183365">
    <property type="component" value="Unassembled WGS sequence"/>
</dbReference>
<dbReference type="PANTHER" id="PTHR28106:SF1">
    <property type="entry name" value="MITOCHONDRIAL ATPASE COMPLEX SUBUNIT ATP10"/>
    <property type="match status" value="1"/>
</dbReference>
<dbReference type="GO" id="GO:0033615">
    <property type="term" value="P:mitochondrial proton-transporting ATP synthase complex assembly"/>
    <property type="evidence" value="ECO:0007669"/>
    <property type="project" value="TreeGrafter"/>
</dbReference>
<dbReference type="EMBL" id="FQNF01000001">
    <property type="protein sequence ID" value="SGZ37833.1"/>
    <property type="molecule type" value="Genomic_DNA"/>
</dbReference>
<accession>A0A1L0CHQ9</accession>
<gene>
    <name evidence="1" type="ORF">HGUI_00033</name>
</gene>
<evidence type="ECO:0000313" key="1">
    <source>
        <dbReference type="EMBL" id="SGZ37833.1"/>
    </source>
</evidence>
<evidence type="ECO:0008006" key="3">
    <source>
        <dbReference type="Google" id="ProtNLM"/>
    </source>
</evidence>
<organism evidence="1 2">
    <name type="scientific">Hanseniaspora guilliermondii</name>
    <dbReference type="NCBI Taxonomy" id="56406"/>
    <lineage>
        <taxon>Eukaryota</taxon>
        <taxon>Fungi</taxon>
        <taxon>Dikarya</taxon>
        <taxon>Ascomycota</taxon>
        <taxon>Saccharomycotina</taxon>
        <taxon>Saccharomycetes</taxon>
        <taxon>Saccharomycodales</taxon>
        <taxon>Saccharomycodaceae</taxon>
        <taxon>Hanseniaspora</taxon>
    </lineage>
</organism>
<dbReference type="PANTHER" id="PTHR28106">
    <property type="entry name" value="MITOCHONDRIAL ATPASE COMPLEX SUBUNIT ATP10"/>
    <property type="match status" value="1"/>
</dbReference>
<dbReference type="Pfam" id="PF05176">
    <property type="entry name" value="ATP-synt_10"/>
    <property type="match status" value="1"/>
</dbReference>
<protein>
    <recommendedName>
        <fullName evidence="3">Mitochondrial ATPase complex subunit ATP10</fullName>
    </recommendedName>
</protein>